<dbReference type="InterPro" id="IPR024562">
    <property type="entry name" value="YqhG"/>
</dbReference>
<keyword evidence="2" id="KW-1185">Reference proteome</keyword>
<accession>A0ABT4QC10</accession>
<protein>
    <submittedName>
        <fullName evidence="1">Uncharacterized protein</fullName>
    </submittedName>
</protein>
<name>A0ABT4QC10_9BACL</name>
<gene>
    <name evidence="1" type="ORF">O9H85_18430</name>
</gene>
<reference evidence="1 2" key="1">
    <citation type="submission" date="2022-12" db="EMBL/GenBank/DDBJ databases">
        <title>Draft genome sequence of Paenibacillus sp. dW9.</title>
        <authorList>
            <person name="Choi E.-W."/>
            <person name="Kim D.-U."/>
        </authorList>
    </citation>
    <scope>NUCLEOTIDE SEQUENCE [LARGE SCALE GENOMIC DNA]</scope>
    <source>
        <strain evidence="2">dW9</strain>
    </source>
</reference>
<evidence type="ECO:0000313" key="1">
    <source>
        <dbReference type="EMBL" id="MCZ8514364.1"/>
    </source>
</evidence>
<dbReference type="EMBL" id="JAQAGZ010000011">
    <property type="protein sequence ID" value="MCZ8514364.1"/>
    <property type="molecule type" value="Genomic_DNA"/>
</dbReference>
<sequence length="349" mass="39560">MNTEQIRSFVMRYLEAEQCDILEKHPAYVTVKLSPSADRDLTNRPYYWSFVERTGAAPETMTCTFIFDPEAYRELHPPQAAGTQTGISAAAPPGLASIQGTGAPVMGQQAPAAPGMPPQAPGTPPQGDSILGRYFGFVPTSFTARIPRDEVTYGSRRLEQMFESVRTKGRFVRMFEHYAPDQPRNAATVPYDTWLAVNYKIEYACDLKRSELLSLGIRLQTGEIRDRFHELLLAKKLTPRLPAHVYVTPDRITLPRAVLFLEEHLERKVAASDHRWAQEAQYRLSDELARMADYYESLLKSAEPEQRIDIETQYGNRRNEIERQYRPRVQVSVINCGLFHLPPANGPSS</sequence>
<dbReference type="Pfam" id="PF11079">
    <property type="entry name" value="YqhG"/>
    <property type="match status" value="2"/>
</dbReference>
<dbReference type="Proteomes" id="UP001527882">
    <property type="component" value="Unassembled WGS sequence"/>
</dbReference>
<organism evidence="1 2">
    <name type="scientific">Paenibacillus gyeongsangnamensis</name>
    <dbReference type="NCBI Taxonomy" id="3388067"/>
    <lineage>
        <taxon>Bacteria</taxon>
        <taxon>Bacillati</taxon>
        <taxon>Bacillota</taxon>
        <taxon>Bacilli</taxon>
        <taxon>Bacillales</taxon>
        <taxon>Paenibacillaceae</taxon>
        <taxon>Paenibacillus</taxon>
    </lineage>
</organism>
<evidence type="ECO:0000313" key="2">
    <source>
        <dbReference type="Proteomes" id="UP001527882"/>
    </source>
</evidence>
<comment type="caution">
    <text evidence="1">The sequence shown here is derived from an EMBL/GenBank/DDBJ whole genome shotgun (WGS) entry which is preliminary data.</text>
</comment>
<proteinExistence type="predicted"/>